<dbReference type="OrthoDB" id="93737at2759"/>
<reference evidence="8 9" key="1">
    <citation type="submission" date="2017-12" db="EMBL/GenBank/DDBJ databases">
        <title>Sequencing, de novo assembly and annotation of complete genome of a new Thraustochytrid species, strain FCC1311.</title>
        <authorList>
            <person name="Sedici K."/>
            <person name="Godart F."/>
            <person name="Aiese Cigliano R."/>
            <person name="Sanseverino W."/>
            <person name="Barakat M."/>
            <person name="Ortet P."/>
            <person name="Marechal E."/>
            <person name="Cagnac O."/>
            <person name="Amato A."/>
        </authorList>
    </citation>
    <scope>NUCLEOTIDE SEQUENCE [LARGE SCALE GENOMIC DNA]</scope>
</reference>
<comment type="similarity">
    <text evidence="5">Belongs to the zinc-containing alcohol dehydrogenase family.</text>
</comment>
<feature type="domain" description="Alcohol dehydrogenase-like C-terminal" evidence="6">
    <location>
        <begin position="200"/>
        <end position="314"/>
    </location>
</feature>
<keyword evidence="9" id="KW-1185">Reference proteome</keyword>
<evidence type="ECO:0000256" key="3">
    <source>
        <dbReference type="ARBA" id="ARBA00022833"/>
    </source>
</evidence>
<dbReference type="PANTHER" id="PTHR42813:SF2">
    <property type="entry name" value="DEHYDROGENASE, ZINC-CONTAINING, PUTATIVE (AFU_ORTHOLOGUE AFUA_2G02810)-RELATED"/>
    <property type="match status" value="1"/>
</dbReference>
<accession>A0A2R5GJV6</accession>
<proteinExistence type="inferred from homology"/>
<dbReference type="SUPFAM" id="SSF50129">
    <property type="entry name" value="GroES-like"/>
    <property type="match status" value="1"/>
</dbReference>
<dbReference type="EMBL" id="BEYU01000044">
    <property type="protein sequence ID" value="GBG28561.1"/>
    <property type="molecule type" value="Genomic_DNA"/>
</dbReference>
<evidence type="ECO:0000313" key="9">
    <source>
        <dbReference type="Proteomes" id="UP000241890"/>
    </source>
</evidence>
<evidence type="ECO:0000256" key="4">
    <source>
        <dbReference type="ARBA" id="ARBA00023002"/>
    </source>
</evidence>
<dbReference type="PANTHER" id="PTHR42813">
    <property type="entry name" value="ZINC-TYPE ALCOHOL DEHYDROGENASE-LIKE"/>
    <property type="match status" value="1"/>
</dbReference>
<evidence type="ECO:0000259" key="6">
    <source>
        <dbReference type="Pfam" id="PF00107"/>
    </source>
</evidence>
<dbReference type="InterPro" id="IPR011032">
    <property type="entry name" value="GroES-like_sf"/>
</dbReference>
<dbReference type="Gene3D" id="3.40.50.720">
    <property type="entry name" value="NAD(P)-binding Rossmann-like Domain"/>
    <property type="match status" value="1"/>
</dbReference>
<dbReference type="GO" id="GO:0016491">
    <property type="term" value="F:oxidoreductase activity"/>
    <property type="evidence" value="ECO:0007669"/>
    <property type="project" value="UniProtKB-KW"/>
</dbReference>
<evidence type="ECO:0000313" key="8">
    <source>
        <dbReference type="EMBL" id="GBG28561.1"/>
    </source>
</evidence>
<evidence type="ECO:0000259" key="7">
    <source>
        <dbReference type="Pfam" id="PF08240"/>
    </source>
</evidence>
<dbReference type="InterPro" id="IPR013149">
    <property type="entry name" value="ADH-like_C"/>
</dbReference>
<keyword evidence="4" id="KW-0560">Oxidoreductase</keyword>
<dbReference type="Gene3D" id="3.90.180.10">
    <property type="entry name" value="Medium-chain alcohol dehydrogenases, catalytic domain"/>
    <property type="match status" value="1"/>
</dbReference>
<organism evidence="8 9">
    <name type="scientific">Hondaea fermentalgiana</name>
    <dbReference type="NCBI Taxonomy" id="2315210"/>
    <lineage>
        <taxon>Eukaryota</taxon>
        <taxon>Sar</taxon>
        <taxon>Stramenopiles</taxon>
        <taxon>Bigyra</taxon>
        <taxon>Labyrinthulomycetes</taxon>
        <taxon>Thraustochytrida</taxon>
        <taxon>Thraustochytriidae</taxon>
        <taxon>Hondaea</taxon>
    </lineage>
</organism>
<feature type="domain" description="Alcohol dehydrogenase-like N-terminal" evidence="7">
    <location>
        <begin position="25"/>
        <end position="135"/>
    </location>
</feature>
<dbReference type="PROSITE" id="PS00059">
    <property type="entry name" value="ADH_ZINC"/>
    <property type="match status" value="1"/>
</dbReference>
<evidence type="ECO:0000256" key="5">
    <source>
        <dbReference type="RuleBase" id="RU361277"/>
    </source>
</evidence>
<dbReference type="GO" id="GO:0008270">
    <property type="term" value="F:zinc ion binding"/>
    <property type="evidence" value="ECO:0007669"/>
    <property type="project" value="InterPro"/>
</dbReference>
<dbReference type="InterPro" id="IPR036291">
    <property type="entry name" value="NAD(P)-bd_dom_sf"/>
</dbReference>
<dbReference type="Pfam" id="PF00107">
    <property type="entry name" value="ADH_zinc_N"/>
    <property type="match status" value="1"/>
</dbReference>
<comment type="caution">
    <text evidence="8">The sequence shown here is derived from an EMBL/GenBank/DDBJ whole genome shotgun (WGS) entry which is preliminary data.</text>
</comment>
<evidence type="ECO:0000256" key="2">
    <source>
        <dbReference type="ARBA" id="ARBA00022723"/>
    </source>
</evidence>
<comment type="cofactor">
    <cofactor evidence="1 5">
        <name>Zn(2+)</name>
        <dbReference type="ChEBI" id="CHEBI:29105"/>
    </cofactor>
</comment>
<keyword evidence="2 5" id="KW-0479">Metal-binding</keyword>
<dbReference type="InterPro" id="IPR013154">
    <property type="entry name" value="ADH-like_N"/>
</dbReference>
<dbReference type="InParanoid" id="A0A2R5GJV6"/>
<dbReference type="AlphaFoldDB" id="A0A2R5GJV6"/>
<sequence length="378" mass="39878">MRAVTFQQPLQVAVEEVAIPEISDPRAVVVKTQLAALCGSDLHIYRGAEAGLDVGAIQGHEFVGHVHAVGDEVTSLKVGDAVMSPFTTSCGECFFCVQNMSARCTAGGLFGWRQDGGGLHGGQAEYVLVPMAETTLIKRPENVKPEHALLMGDILATAFYCAIRGDVGTPWTPDVLSESGAGPCESHGESDVVVVVGCGPVGLLTVACAVYLSQGKSKVVAIDCVPERLEAAKRMGAAKSVNFKMEDAAAVVRELSSSKRGARVVLEVVGQRSAMQLAYACVQPGGTLSSVGVHAYEPNAITPDEFYDKNLTFRSGRCPVRSLLVGGAMPHLRAILEATPEADALFTHRIGFADAADAYKKFNAAEDGMIKCLIDPTL</sequence>
<dbReference type="Proteomes" id="UP000241890">
    <property type="component" value="Unassembled WGS sequence"/>
</dbReference>
<dbReference type="Pfam" id="PF08240">
    <property type="entry name" value="ADH_N"/>
    <property type="match status" value="1"/>
</dbReference>
<gene>
    <name evidence="8" type="ORF">FCC1311_047832</name>
</gene>
<keyword evidence="3 5" id="KW-0862">Zinc</keyword>
<evidence type="ECO:0000256" key="1">
    <source>
        <dbReference type="ARBA" id="ARBA00001947"/>
    </source>
</evidence>
<name>A0A2R5GJV6_9STRA</name>
<dbReference type="SUPFAM" id="SSF51735">
    <property type="entry name" value="NAD(P)-binding Rossmann-fold domains"/>
    <property type="match status" value="1"/>
</dbReference>
<dbReference type="InterPro" id="IPR002328">
    <property type="entry name" value="ADH_Zn_CS"/>
</dbReference>
<protein>
    <submittedName>
        <fullName evidence="8">Alcohol dehydrogenase</fullName>
    </submittedName>
</protein>